<protein>
    <submittedName>
        <fullName evidence="2">CU044_5270 family protein</fullName>
    </submittedName>
</protein>
<keyword evidence="1" id="KW-0472">Membrane</keyword>
<keyword evidence="3" id="KW-1185">Reference proteome</keyword>
<keyword evidence="1" id="KW-1133">Transmembrane helix</keyword>
<accession>A0ABT5ZTN9</accession>
<dbReference type="EMBL" id="JARJBC010000022">
    <property type="protein sequence ID" value="MDF3293016.1"/>
    <property type="molecule type" value="Genomic_DNA"/>
</dbReference>
<keyword evidence="1" id="KW-0812">Transmembrane</keyword>
<dbReference type="RefSeq" id="WP_276095991.1">
    <property type="nucleotide sequence ID" value="NZ_JARJBC010000022.1"/>
</dbReference>
<evidence type="ECO:0000313" key="2">
    <source>
        <dbReference type="EMBL" id="MDF3293016.1"/>
    </source>
</evidence>
<dbReference type="InterPro" id="IPR047789">
    <property type="entry name" value="CU044_5270-like"/>
</dbReference>
<name>A0ABT5ZTN9_9ACTN</name>
<comment type="caution">
    <text evidence="2">The sequence shown here is derived from an EMBL/GenBank/DDBJ whole genome shotgun (WGS) entry which is preliminary data.</text>
</comment>
<dbReference type="NCBIfam" id="NF038083">
    <property type="entry name" value="CU044_5270_fam"/>
    <property type="match status" value="1"/>
</dbReference>
<evidence type="ECO:0000313" key="3">
    <source>
        <dbReference type="Proteomes" id="UP001216579"/>
    </source>
</evidence>
<proteinExistence type="predicted"/>
<reference evidence="2 3" key="1">
    <citation type="submission" date="2023-03" db="EMBL/GenBank/DDBJ databases">
        <title>Draft genome sequence of Streptomyces sp. RB6PN23 isolated from peat swamp forest in Thailand.</title>
        <authorList>
            <person name="Klaysubun C."/>
            <person name="Duangmal K."/>
        </authorList>
    </citation>
    <scope>NUCLEOTIDE SEQUENCE [LARGE SCALE GENOMIC DNA]</scope>
    <source>
        <strain evidence="2 3">RB6PN23</strain>
    </source>
</reference>
<feature type="transmembrane region" description="Helical" evidence="1">
    <location>
        <begin position="71"/>
        <end position="92"/>
    </location>
</feature>
<sequence length="358" mass="38223">MNASPSQPHPAEWQETQGLLPTVERDLPAGRHQFHKERLMAQIHDDLDNSSSHPARTRAAKPRNPFLRRAIVLPVAACALTGAIVTGVRMFGTSGSVTGLATGPVLTTRIGTADVHGVSQLLDRISLAAQETPSPEASAGQYIYIETKTASTHVRTVDDKSSVVSDALHTRQTWQSPDGHKGWLIEPGNTDSAGTSLDSKVEPYLNAPSYDYLATLPADPDALLKKIYTETKGHGPSPDAEAFTTIGDLLSQSYPPGKLSAALYRAAAKIPGVVKVDDAVDAAGRHGVAVARLDEASGQRTEWIFDKKTFTFLGERTVQVKGTSGDHGLIKPGMIVDTEAITERAIVNGMKQTPSHTG</sequence>
<organism evidence="2 3">
    <name type="scientific">Streptomyces silvisoli</name>
    <dbReference type="NCBI Taxonomy" id="3034235"/>
    <lineage>
        <taxon>Bacteria</taxon>
        <taxon>Bacillati</taxon>
        <taxon>Actinomycetota</taxon>
        <taxon>Actinomycetes</taxon>
        <taxon>Kitasatosporales</taxon>
        <taxon>Streptomycetaceae</taxon>
        <taxon>Streptomyces</taxon>
    </lineage>
</organism>
<gene>
    <name evidence="2" type="ORF">P3G67_28135</name>
</gene>
<evidence type="ECO:0000256" key="1">
    <source>
        <dbReference type="SAM" id="Phobius"/>
    </source>
</evidence>
<dbReference type="Proteomes" id="UP001216579">
    <property type="component" value="Unassembled WGS sequence"/>
</dbReference>